<proteinExistence type="predicted"/>
<dbReference type="PRINTS" id="PR01027">
    <property type="entry name" value="OMS28PORIN"/>
</dbReference>
<dbReference type="EMBL" id="CP124071">
    <property type="protein sequence ID" value="WKC90415.1"/>
    <property type="molecule type" value="Genomic_DNA"/>
</dbReference>
<dbReference type="Proteomes" id="UP001304851">
    <property type="component" value="Plasmid lp54"/>
</dbReference>
<evidence type="ECO:0000313" key="3">
    <source>
        <dbReference type="Proteomes" id="UP001304851"/>
    </source>
</evidence>
<name>A0ABY9E4S9_9SPIR</name>
<feature type="region of interest" description="Disordered" evidence="1">
    <location>
        <begin position="40"/>
        <end position="96"/>
    </location>
</feature>
<geneLocation type="plasmid" evidence="2 3">
    <name>lp54</name>
</geneLocation>
<evidence type="ECO:0000256" key="1">
    <source>
        <dbReference type="SAM" id="MobiDB-lite"/>
    </source>
</evidence>
<feature type="compositionally biased region" description="Basic and acidic residues" evidence="1">
    <location>
        <begin position="42"/>
        <end position="96"/>
    </location>
</feature>
<dbReference type="PIRSF" id="PIRSF020370">
    <property type="entry name" value="Porin_Oms28"/>
    <property type="match status" value="1"/>
</dbReference>
<keyword evidence="2" id="KW-0614">Plasmid</keyword>
<organism evidence="2 3">
    <name type="scientific">Borreliella carolinensis</name>
    <dbReference type="NCBI Taxonomy" id="478174"/>
    <lineage>
        <taxon>Bacteria</taxon>
        <taxon>Pseudomonadati</taxon>
        <taxon>Spirochaetota</taxon>
        <taxon>Spirochaetia</taxon>
        <taxon>Spirochaetales</taxon>
        <taxon>Borreliaceae</taxon>
        <taxon>Borreliella</taxon>
    </lineage>
</organism>
<dbReference type="RefSeq" id="WP_301341209.1">
    <property type="nucleotide sequence ID" value="NZ_CP124071.1"/>
</dbReference>
<gene>
    <name evidence="2" type="ORF">QIA18_00310</name>
</gene>
<accession>A0ABY9E4S9</accession>
<evidence type="ECO:0000313" key="2">
    <source>
        <dbReference type="EMBL" id="WKC90415.1"/>
    </source>
</evidence>
<reference evidence="2" key="1">
    <citation type="submission" date="2023-04" db="EMBL/GenBank/DDBJ databases">
        <title>Genome sequencing of multiple Borrelia sensu lato isolates spanning a world-wide range of genetic and epidemiological diversity.</title>
        <authorList>
            <person name="Mongodin E.F."/>
            <person name="Fraser C.M."/>
            <person name="Rudenko N."/>
            <person name="Golovchenko M."/>
            <person name="Margos G."/>
            <person name="Fingerle V."/>
            <person name="Marques A."/>
            <person name="Kawabata H."/>
            <person name="Lopes de Carvalho I."/>
            <person name="Norte C."/>
            <person name="Nuncio S."/>
            <person name="Schutzer S.E."/>
            <person name="Luft B."/>
            <person name="Qiu W."/>
            <person name="Casjens S.R."/>
        </authorList>
    </citation>
    <scope>NUCLEOTIDE SEQUENCE [LARGE SCALE GENOMIC DNA]</scope>
    <source>
        <strain evidence="2">SCGT-18</strain>
    </source>
</reference>
<protein>
    <submittedName>
        <fullName evidence="2">OMS28 family porin</fullName>
    </submittedName>
</protein>
<sequence length="297" mass="32697">MTKIFSNLIINGLLFGFVNLNVFADSNNVNILKSQSNVLEQPDQKDDKNLDQKDNKNLDQKDNKNLDQKDNKNLDQKDNKNLDQKDNKNLDQKDQVDQALDTISKVTEDVTSKLEGVRESSLELVESNDAAVVKKFVGSMSLISDVAKGAVVASREATIVAKCSGIVAEDANKVVEISKKAVQETQKAVSVAGEATFLIEKQIMSNKSPNNKELELTKEEFAKVEQVKETLMASERALDETVQEAQKVLNMVNGLNPSNKDQAVAKKDVAKAISNVVKVAQGARDLAKVMTISLYMR</sequence>
<dbReference type="InterPro" id="IPR000839">
    <property type="entry name" value="Porin_Oms28"/>
</dbReference>
<dbReference type="Pfam" id="PF03532">
    <property type="entry name" value="OMS28_porin"/>
    <property type="match status" value="2"/>
</dbReference>
<keyword evidence="3" id="KW-1185">Reference proteome</keyword>